<dbReference type="EMBL" id="CP157675">
    <property type="protein sequence ID" value="XBP71956.1"/>
    <property type="molecule type" value="Genomic_DNA"/>
</dbReference>
<organism evidence="1">
    <name type="scientific">Polaromonas hydrogenivorans</name>
    <dbReference type="NCBI Taxonomy" id="335476"/>
    <lineage>
        <taxon>Bacteria</taxon>
        <taxon>Pseudomonadati</taxon>
        <taxon>Pseudomonadota</taxon>
        <taxon>Betaproteobacteria</taxon>
        <taxon>Burkholderiales</taxon>
        <taxon>Comamonadaceae</taxon>
        <taxon>Polaromonas</taxon>
    </lineage>
</organism>
<sequence length="697" mass="73950">MAELLFSAPAASSGALVFGDEDAVGIPGATLKVFGLVGEIGGQVAVGGGKRSVALAAFGFVAELGGTVGVTATHAPRGLAIHGLVGELGGSVALVCKHPPAVLGIAGYIGELAGLVSLSVWVASKVLRLAGLVGELGGSSAIVYSSNTSRPDMSSIASRWQDAVAIRTGVIETYRQALRAHAPLKARWQDAAPLVAQRVSRWQDSERLQRPLTRSRYQEAGRLRSAASSSFQDSIRTRQGAASRYSEGLQLQSGQRSAWQDMHRDRRAAYVSRFQDGQRLAHGWRAPAQYAAQLPVGFGSRYQAAMRPPPGLWVRPAAPVPSDPCYTPSGALLFEEPWASAMELVFICERHGAPAPIAGVVVPILRTYVTINSITLRRVDGNLPIPTFAFSMSLDVDSWTWSWSASIPLQALALVQPGSDGAPVEVEALVNGVPYRLLAEGVASQRQFGQARIAVKGRGLAAILDAPYAAVNNHGNAAARSARQLMTDVLTVNGVGFGWSVDWGLTDWLVPGGTWANQGAYIGAILDIAQAAGGYVQPHDTDQTLRVLPRYPAAPWDWASVAPDFELPSSVVSVEGIDWQRKADYNRVYVSGTKDGVLGQVTRAGTAGNSVAPMLTHALITHAIAARQRGLAILSDTGSQARVTLTLPVLAETGLIKPGQFVRYLDGSQTRLGLVRSTSLAWSRPKLRQTIAVETHV</sequence>
<reference evidence="1" key="1">
    <citation type="submission" date="2024-05" db="EMBL/GenBank/DDBJ databases">
        <authorList>
            <person name="Bunk B."/>
            <person name="Swiderski J."/>
            <person name="Sproer C."/>
            <person name="Thiel V."/>
        </authorList>
    </citation>
    <scope>NUCLEOTIDE SEQUENCE</scope>
    <source>
        <strain evidence="1">DSM 17735</strain>
    </source>
</reference>
<dbReference type="RefSeq" id="WP_349281292.1">
    <property type="nucleotide sequence ID" value="NZ_CBCSCU010000002.1"/>
</dbReference>
<name>A0AAU7LWK0_9BURK</name>
<gene>
    <name evidence="1" type="ORF">ABLV49_09230</name>
</gene>
<protein>
    <recommendedName>
        <fullName evidence="2">Tip attachment protein J domain-containing protein</fullName>
    </recommendedName>
</protein>
<dbReference type="AlphaFoldDB" id="A0AAU7LWK0"/>
<evidence type="ECO:0008006" key="2">
    <source>
        <dbReference type="Google" id="ProtNLM"/>
    </source>
</evidence>
<evidence type="ECO:0000313" key="1">
    <source>
        <dbReference type="EMBL" id="XBP71956.1"/>
    </source>
</evidence>
<proteinExistence type="predicted"/>
<accession>A0AAU7LWK0</accession>